<organism evidence="4 5">
    <name type="scientific">Quisquiliibacterium transsilvanicum</name>
    <dbReference type="NCBI Taxonomy" id="1549638"/>
    <lineage>
        <taxon>Bacteria</taxon>
        <taxon>Pseudomonadati</taxon>
        <taxon>Pseudomonadota</taxon>
        <taxon>Betaproteobacteria</taxon>
        <taxon>Burkholderiales</taxon>
        <taxon>Burkholderiaceae</taxon>
        <taxon>Quisquiliibacterium</taxon>
    </lineage>
</organism>
<evidence type="ECO:0000256" key="1">
    <source>
        <dbReference type="SAM" id="MobiDB-lite"/>
    </source>
</evidence>
<evidence type="ECO:0000256" key="2">
    <source>
        <dbReference type="SAM" id="SignalP"/>
    </source>
</evidence>
<evidence type="ECO:0000313" key="4">
    <source>
        <dbReference type="EMBL" id="MBB5272474.1"/>
    </source>
</evidence>
<reference evidence="4 5" key="1">
    <citation type="submission" date="2020-08" db="EMBL/GenBank/DDBJ databases">
        <title>Genomic Encyclopedia of Type Strains, Phase IV (KMG-IV): sequencing the most valuable type-strain genomes for metagenomic binning, comparative biology and taxonomic classification.</title>
        <authorList>
            <person name="Goeker M."/>
        </authorList>
    </citation>
    <scope>NUCLEOTIDE SEQUENCE [LARGE SCALE GENOMIC DNA]</scope>
    <source>
        <strain evidence="4 5">DSM 29781</strain>
    </source>
</reference>
<feature type="domain" description="EF-hand" evidence="3">
    <location>
        <begin position="94"/>
        <end position="129"/>
    </location>
</feature>
<name>A0A7W8M9V0_9BURK</name>
<dbReference type="RefSeq" id="WP_183968044.1">
    <property type="nucleotide sequence ID" value="NZ_BAABEW010000022.1"/>
</dbReference>
<feature type="compositionally biased region" description="Low complexity" evidence="1">
    <location>
        <begin position="30"/>
        <end position="46"/>
    </location>
</feature>
<dbReference type="Gene3D" id="1.10.238.10">
    <property type="entry name" value="EF-hand"/>
    <property type="match status" value="1"/>
</dbReference>
<dbReference type="Pfam" id="PF13202">
    <property type="entry name" value="EF-hand_5"/>
    <property type="match status" value="2"/>
</dbReference>
<feature type="region of interest" description="Disordered" evidence="1">
    <location>
        <begin position="30"/>
        <end position="89"/>
    </location>
</feature>
<comment type="caution">
    <text evidence="4">The sequence shown here is derived from an EMBL/GenBank/DDBJ whole genome shotgun (WGS) entry which is preliminary data.</text>
</comment>
<feature type="signal peptide" evidence="2">
    <location>
        <begin position="1"/>
        <end position="21"/>
    </location>
</feature>
<feature type="compositionally biased region" description="Gly residues" evidence="1">
    <location>
        <begin position="47"/>
        <end position="58"/>
    </location>
</feature>
<dbReference type="Proteomes" id="UP000532440">
    <property type="component" value="Unassembled WGS sequence"/>
</dbReference>
<dbReference type="InterPro" id="IPR018247">
    <property type="entry name" value="EF_Hand_1_Ca_BS"/>
</dbReference>
<dbReference type="InterPro" id="IPR002048">
    <property type="entry name" value="EF_hand_dom"/>
</dbReference>
<feature type="compositionally biased region" description="Basic and acidic residues" evidence="1">
    <location>
        <begin position="104"/>
        <end position="145"/>
    </location>
</feature>
<feature type="chain" id="PRO_5031355236" description="EF-hand domain-containing protein" evidence="2">
    <location>
        <begin position="22"/>
        <end position="158"/>
    </location>
</feature>
<evidence type="ECO:0000313" key="5">
    <source>
        <dbReference type="Proteomes" id="UP000532440"/>
    </source>
</evidence>
<dbReference type="SUPFAM" id="SSF47473">
    <property type="entry name" value="EF-hand"/>
    <property type="match status" value="1"/>
</dbReference>
<keyword evidence="2" id="KW-0732">Signal</keyword>
<accession>A0A7W8M9V0</accession>
<keyword evidence="5" id="KW-1185">Reference proteome</keyword>
<dbReference type="PROSITE" id="PS50222">
    <property type="entry name" value="EF_HAND_2"/>
    <property type="match status" value="1"/>
</dbReference>
<dbReference type="GO" id="GO:0005509">
    <property type="term" value="F:calcium ion binding"/>
    <property type="evidence" value="ECO:0007669"/>
    <property type="project" value="InterPro"/>
</dbReference>
<evidence type="ECO:0000259" key="3">
    <source>
        <dbReference type="PROSITE" id="PS50222"/>
    </source>
</evidence>
<dbReference type="PROSITE" id="PS00018">
    <property type="entry name" value="EF_HAND_1"/>
    <property type="match status" value="1"/>
</dbReference>
<dbReference type="AlphaFoldDB" id="A0A7W8M9V0"/>
<sequence length="158" mass="16642">MNAIRLSLAAGALAFGGILFAQTTSGQDATAAQQPAAGTAAQAPAGPGYGPRGGGPGEGMHRHHRDGKHGHRGGLMMGADQNRDGKVSRDELLEAQKRQLAMFERADADKDGTLTRDEMRAARETMREEYRKSKGEPRRDGERRGPAAPQAPAAGTQG</sequence>
<gene>
    <name evidence="4" type="ORF">HNQ70_002497</name>
</gene>
<proteinExistence type="predicted"/>
<feature type="compositionally biased region" description="Low complexity" evidence="1">
    <location>
        <begin position="146"/>
        <end position="158"/>
    </location>
</feature>
<protein>
    <recommendedName>
        <fullName evidence="3">EF-hand domain-containing protein</fullName>
    </recommendedName>
</protein>
<dbReference type="EMBL" id="JACHGB010000005">
    <property type="protein sequence ID" value="MBB5272474.1"/>
    <property type="molecule type" value="Genomic_DNA"/>
</dbReference>
<dbReference type="InterPro" id="IPR011992">
    <property type="entry name" value="EF-hand-dom_pair"/>
</dbReference>
<feature type="region of interest" description="Disordered" evidence="1">
    <location>
        <begin position="103"/>
        <end position="158"/>
    </location>
</feature>
<feature type="compositionally biased region" description="Basic residues" evidence="1">
    <location>
        <begin position="61"/>
        <end position="72"/>
    </location>
</feature>